<evidence type="ECO:0000313" key="6">
    <source>
        <dbReference type="EMBL" id="CAH1430310.1"/>
    </source>
</evidence>
<dbReference type="InterPro" id="IPR027417">
    <property type="entry name" value="P-loop_NTPase"/>
</dbReference>
<keyword evidence="7" id="KW-1185">Reference proteome</keyword>
<dbReference type="SUPFAM" id="SSF52540">
    <property type="entry name" value="P-loop containing nucleoside triphosphate hydrolases"/>
    <property type="match status" value="1"/>
</dbReference>
<evidence type="ECO:0000256" key="3">
    <source>
        <dbReference type="ARBA" id="ARBA00034808"/>
    </source>
</evidence>
<protein>
    <recommendedName>
        <fullName evidence="3">DNA 3'-5' helicase</fullName>
        <ecNumber evidence="3">5.6.2.4</ecNumber>
    </recommendedName>
</protein>
<dbReference type="Proteomes" id="UP001157418">
    <property type="component" value="Unassembled WGS sequence"/>
</dbReference>
<dbReference type="InterPro" id="IPR001650">
    <property type="entry name" value="Helicase_C-like"/>
</dbReference>
<evidence type="ECO:0000259" key="5">
    <source>
        <dbReference type="PROSITE" id="PS51194"/>
    </source>
</evidence>
<keyword evidence="4" id="KW-1133">Transmembrane helix</keyword>
<keyword evidence="4" id="KW-0472">Membrane</keyword>
<organism evidence="6 7">
    <name type="scientific">Lactuca virosa</name>
    <dbReference type="NCBI Taxonomy" id="75947"/>
    <lineage>
        <taxon>Eukaryota</taxon>
        <taxon>Viridiplantae</taxon>
        <taxon>Streptophyta</taxon>
        <taxon>Embryophyta</taxon>
        <taxon>Tracheophyta</taxon>
        <taxon>Spermatophyta</taxon>
        <taxon>Magnoliopsida</taxon>
        <taxon>eudicotyledons</taxon>
        <taxon>Gunneridae</taxon>
        <taxon>Pentapetalae</taxon>
        <taxon>asterids</taxon>
        <taxon>campanulids</taxon>
        <taxon>Asterales</taxon>
        <taxon>Asteraceae</taxon>
        <taxon>Cichorioideae</taxon>
        <taxon>Cichorieae</taxon>
        <taxon>Lactucinae</taxon>
        <taxon>Lactuca</taxon>
    </lineage>
</organism>
<dbReference type="GO" id="GO:0005737">
    <property type="term" value="C:cytoplasm"/>
    <property type="evidence" value="ECO:0007669"/>
    <property type="project" value="TreeGrafter"/>
</dbReference>
<dbReference type="GO" id="GO:0009378">
    <property type="term" value="F:four-way junction helicase activity"/>
    <property type="evidence" value="ECO:0007669"/>
    <property type="project" value="TreeGrafter"/>
</dbReference>
<comment type="catalytic activity">
    <reaction evidence="2">
        <text>Couples ATP hydrolysis with the unwinding of duplex DNA by translocating in the 3'-5' direction.</text>
        <dbReference type="EC" id="5.6.2.4"/>
    </reaction>
</comment>
<dbReference type="PROSITE" id="PS51194">
    <property type="entry name" value="HELICASE_CTER"/>
    <property type="match status" value="1"/>
</dbReference>
<dbReference type="Pfam" id="PF00271">
    <property type="entry name" value="Helicase_C"/>
    <property type="match status" value="1"/>
</dbReference>
<dbReference type="AlphaFoldDB" id="A0AAU9MV87"/>
<dbReference type="GO" id="GO:0043138">
    <property type="term" value="F:3'-5' DNA helicase activity"/>
    <property type="evidence" value="ECO:0007669"/>
    <property type="project" value="UniProtKB-EC"/>
</dbReference>
<comment type="similarity">
    <text evidence="1">Belongs to the helicase family. RecQ subfamily.</text>
</comment>
<dbReference type="GO" id="GO:0005694">
    <property type="term" value="C:chromosome"/>
    <property type="evidence" value="ECO:0007669"/>
    <property type="project" value="TreeGrafter"/>
</dbReference>
<comment type="caution">
    <text evidence="6">The sequence shown here is derived from an EMBL/GenBank/DDBJ whole genome shotgun (WGS) entry which is preliminary data.</text>
</comment>
<dbReference type="PANTHER" id="PTHR13710">
    <property type="entry name" value="DNA HELICASE RECQ FAMILY MEMBER"/>
    <property type="match status" value="1"/>
</dbReference>
<gene>
    <name evidence="6" type="ORF">LVIROSA_LOCUS17099</name>
</gene>
<dbReference type="PANTHER" id="PTHR13710:SF69">
    <property type="entry name" value="ATP-DEPENDENT DNA HELICASE Q-LIKE SIM"/>
    <property type="match status" value="1"/>
</dbReference>
<accession>A0AAU9MV87</accession>
<name>A0AAU9MV87_9ASTR</name>
<feature type="transmembrane region" description="Helical" evidence="4">
    <location>
        <begin position="110"/>
        <end position="128"/>
    </location>
</feature>
<feature type="domain" description="Helicase C-terminal" evidence="5">
    <location>
        <begin position="27"/>
        <end position="201"/>
    </location>
</feature>
<evidence type="ECO:0000256" key="1">
    <source>
        <dbReference type="ARBA" id="ARBA00005446"/>
    </source>
</evidence>
<proteinExistence type="inferred from homology"/>
<sequence length="201" mass="22686">MILRLCNKKGLLFISKCHEIIVTEFPKLPFMMKILQFEIAFQLASHICYASALDSRLRPDAKTLLSHPWIQNSSPVVLNIEDDGSVGAKTSNVDDVVTIVNLYVEKSMYLFPYFIQVVVATIAFGMGIDKLNVRRIIHYGWPQSLEAYYQEAGRAGRDGKLADCVLYANLSRMPSLLPNKRSEEQTKQAYKMLSDCFRGGG</sequence>
<reference evidence="6 7" key="1">
    <citation type="submission" date="2022-01" db="EMBL/GenBank/DDBJ databases">
        <authorList>
            <person name="Xiong W."/>
            <person name="Schranz E."/>
        </authorList>
    </citation>
    <scope>NUCLEOTIDE SEQUENCE [LARGE SCALE GENOMIC DNA]</scope>
</reference>
<dbReference type="Gene3D" id="3.40.50.300">
    <property type="entry name" value="P-loop containing nucleotide triphosphate hydrolases"/>
    <property type="match status" value="1"/>
</dbReference>
<keyword evidence="4" id="KW-0812">Transmembrane</keyword>
<dbReference type="GO" id="GO:0000724">
    <property type="term" value="P:double-strand break repair via homologous recombination"/>
    <property type="evidence" value="ECO:0007669"/>
    <property type="project" value="TreeGrafter"/>
</dbReference>
<evidence type="ECO:0000256" key="2">
    <source>
        <dbReference type="ARBA" id="ARBA00034617"/>
    </source>
</evidence>
<evidence type="ECO:0000256" key="4">
    <source>
        <dbReference type="SAM" id="Phobius"/>
    </source>
</evidence>
<dbReference type="EMBL" id="CAKMRJ010003334">
    <property type="protein sequence ID" value="CAH1430310.1"/>
    <property type="molecule type" value="Genomic_DNA"/>
</dbReference>
<dbReference type="EC" id="5.6.2.4" evidence="3"/>
<dbReference type="GO" id="GO:0005634">
    <property type="term" value="C:nucleus"/>
    <property type="evidence" value="ECO:0007669"/>
    <property type="project" value="TreeGrafter"/>
</dbReference>
<evidence type="ECO:0000313" key="7">
    <source>
        <dbReference type="Proteomes" id="UP001157418"/>
    </source>
</evidence>
<dbReference type="SMART" id="SM00490">
    <property type="entry name" value="HELICc"/>
    <property type="match status" value="1"/>
</dbReference>